<dbReference type="PROSITE" id="PS50943">
    <property type="entry name" value="HTH_CROC1"/>
    <property type="match status" value="1"/>
</dbReference>
<dbReference type="Gene3D" id="1.25.40.10">
    <property type="entry name" value="Tetratricopeptide repeat domain"/>
    <property type="match status" value="2"/>
</dbReference>
<organism evidence="3 4">
    <name type="scientific">Ornithinibacillus caprae</name>
    <dbReference type="NCBI Taxonomy" id="2678566"/>
    <lineage>
        <taxon>Bacteria</taxon>
        <taxon>Bacillati</taxon>
        <taxon>Bacillota</taxon>
        <taxon>Bacilli</taxon>
        <taxon>Bacillales</taxon>
        <taxon>Bacillaceae</taxon>
        <taxon>Ornithinibacillus</taxon>
    </lineage>
</organism>
<dbReference type="InterPro" id="IPR001387">
    <property type="entry name" value="Cro/C1-type_HTH"/>
</dbReference>
<accession>A0A6N8FNH2</accession>
<keyword evidence="1" id="KW-0238">DNA-binding</keyword>
<evidence type="ECO:0000256" key="1">
    <source>
        <dbReference type="ARBA" id="ARBA00023125"/>
    </source>
</evidence>
<name>A0A6N8FNH2_9BACI</name>
<dbReference type="PANTHER" id="PTHR46797">
    <property type="entry name" value="HTH-TYPE TRANSCRIPTIONAL REGULATOR"/>
    <property type="match status" value="1"/>
</dbReference>
<dbReference type="RefSeq" id="WP_155671892.1">
    <property type="nucleotide sequence ID" value="NZ_WOCA01000032.1"/>
</dbReference>
<dbReference type="Gene3D" id="1.10.260.40">
    <property type="entry name" value="lambda repressor-like DNA-binding domains"/>
    <property type="match status" value="1"/>
</dbReference>
<dbReference type="InterPro" id="IPR011990">
    <property type="entry name" value="TPR-like_helical_dom_sf"/>
</dbReference>
<evidence type="ECO:0000313" key="3">
    <source>
        <dbReference type="EMBL" id="MUK90781.1"/>
    </source>
</evidence>
<dbReference type="GO" id="GO:0005829">
    <property type="term" value="C:cytosol"/>
    <property type="evidence" value="ECO:0007669"/>
    <property type="project" value="TreeGrafter"/>
</dbReference>
<dbReference type="SUPFAM" id="SSF48452">
    <property type="entry name" value="TPR-like"/>
    <property type="match status" value="1"/>
</dbReference>
<dbReference type="InterPro" id="IPR010982">
    <property type="entry name" value="Lambda_DNA-bd_dom_sf"/>
</dbReference>
<evidence type="ECO:0000313" key="4">
    <source>
        <dbReference type="Proteomes" id="UP000469125"/>
    </source>
</evidence>
<gene>
    <name evidence="3" type="ORF">GMD78_20725</name>
</gene>
<sequence>MSEIGKKIKKIRKEKNLTLSDVAQDQLSPAMISLIENGKSKPSAEKLKHIAQALNVEISDLLGGITREELREEITRIKKIMSKTNSETLEKAMSKIKELLPNLGHNVESAKIYEMYARYLSVYYQLYKSKYDELEDKDWVVYLKKAEEIFADLQMESNVFTIHLLLALSEYYKGNYPLTIEMIDESLQSVKSLDSYDTISDIITLKTLKVYCLEAIGDSDASLQTLNEVIEFSQKHLMLNQMFEIYNIGAMIHYNGNDYETARHYIDKINKFFALINNDHLYIDKELIFIHYMEFYENLPEKSLEMIDHFESKVKTMSLHNDLLVKILSEHLSDFKARCFTKLHQPEKAIPLFKNLMADSNAKVHPHDIATRVVNKSYQALCYMQLNKKEKALEYAKESVKILKKYPQTAYYQYARNVLQDIQLSFSKK</sequence>
<dbReference type="GO" id="GO:0003700">
    <property type="term" value="F:DNA-binding transcription factor activity"/>
    <property type="evidence" value="ECO:0007669"/>
    <property type="project" value="TreeGrafter"/>
</dbReference>
<dbReference type="SMART" id="SM00530">
    <property type="entry name" value="HTH_XRE"/>
    <property type="match status" value="1"/>
</dbReference>
<proteinExistence type="predicted"/>
<dbReference type="PANTHER" id="PTHR46797:SF1">
    <property type="entry name" value="METHYLPHOSPHONATE SYNTHASE"/>
    <property type="match status" value="1"/>
</dbReference>
<dbReference type="SUPFAM" id="SSF47413">
    <property type="entry name" value="lambda repressor-like DNA-binding domains"/>
    <property type="match status" value="1"/>
</dbReference>
<dbReference type="GO" id="GO:0003677">
    <property type="term" value="F:DNA binding"/>
    <property type="evidence" value="ECO:0007669"/>
    <property type="project" value="UniProtKB-KW"/>
</dbReference>
<keyword evidence="4" id="KW-1185">Reference proteome</keyword>
<protein>
    <submittedName>
        <fullName evidence="3">Helix-turn-helix domain-containing protein</fullName>
    </submittedName>
</protein>
<comment type="caution">
    <text evidence="3">The sequence shown here is derived from an EMBL/GenBank/DDBJ whole genome shotgun (WGS) entry which is preliminary data.</text>
</comment>
<reference evidence="3 4" key="1">
    <citation type="submission" date="2019-11" db="EMBL/GenBank/DDBJ databases">
        <authorList>
            <person name="Li X."/>
        </authorList>
    </citation>
    <scope>NUCLEOTIDE SEQUENCE [LARGE SCALE GENOMIC DNA]</scope>
    <source>
        <strain evidence="3 4">L9</strain>
    </source>
</reference>
<dbReference type="AlphaFoldDB" id="A0A6N8FNH2"/>
<evidence type="ECO:0000259" key="2">
    <source>
        <dbReference type="PROSITE" id="PS50943"/>
    </source>
</evidence>
<dbReference type="CDD" id="cd00093">
    <property type="entry name" value="HTH_XRE"/>
    <property type="match status" value="1"/>
</dbReference>
<dbReference type="EMBL" id="WOCA01000032">
    <property type="protein sequence ID" value="MUK90781.1"/>
    <property type="molecule type" value="Genomic_DNA"/>
</dbReference>
<dbReference type="Pfam" id="PF01381">
    <property type="entry name" value="HTH_3"/>
    <property type="match status" value="1"/>
</dbReference>
<feature type="domain" description="HTH cro/C1-type" evidence="2">
    <location>
        <begin position="8"/>
        <end position="61"/>
    </location>
</feature>
<dbReference type="Proteomes" id="UP000469125">
    <property type="component" value="Unassembled WGS sequence"/>
</dbReference>
<dbReference type="InterPro" id="IPR050807">
    <property type="entry name" value="TransReg_Diox_bact_type"/>
</dbReference>